<sequence length="603" mass="67464">MSLISISSKTRVHLSPEHLSTVTSESTHTDCISDASILPLSRSFIQIIKSSKDSWINICKIKKDNDKESIQLCVKNKLDNLTAVGACKKKGSGLCYANGYSNGQIKVRDLKNSSVIKEFSAPPNASNVFFLDFNSSDEFLASVYEDGLINVFGMQTSIKLHSFTLDNQSTLARFHPQKRSHLGVASYSGKVYLLDVHAKKAIFKNDGHSAPCSDIAMSEDFILSSGYDGIVKIFDLRKKSPGLEIHANYGWTSISLSKCGAYFVGGNMKGELMSYDLRNIKKPLASARIEDSNNKISRVAFLSDDDSTLLDFSKTVRQSLLRIEEEIDGNEVGESNDSFIEDIVGFQRGRISDFSSSAMHGTRVSTASRRASTESRISDVYGRNMQEALNDFASPSQSPINSLDDSRVNKTRRRTGGKSLEVIRMEEINEEQTNDKENDAKSMNLYVQKSPSTSSNAPRFSSTPTIILPDTPLAKAAVKKVEVIEIDGNESYKSAVQTPEILSKTEELKTSNGFDFRKEFDALAEKIRIEVGILNMDQNMRHIEMMWHVGEQRRNLQTRIDMIEQSMAILLNDDFKINLVNELQAENQELRRQVHDLTRRLSH</sequence>
<gene>
    <name evidence="3" type="ORF">CHIRRI_LOCUS268</name>
</gene>
<protein>
    <submittedName>
        <fullName evidence="3">Uncharacterized protein</fullName>
    </submittedName>
</protein>
<dbReference type="PANTHER" id="PTHR44414">
    <property type="entry name" value="PROTEIN NEDD1"/>
    <property type="match status" value="1"/>
</dbReference>
<dbReference type="InterPro" id="IPR001680">
    <property type="entry name" value="WD40_rpt"/>
</dbReference>
<dbReference type="GO" id="GO:0000278">
    <property type="term" value="P:mitotic cell cycle"/>
    <property type="evidence" value="ECO:0007669"/>
    <property type="project" value="TreeGrafter"/>
</dbReference>
<proteinExistence type="predicted"/>
<dbReference type="GO" id="GO:0005737">
    <property type="term" value="C:cytoplasm"/>
    <property type="evidence" value="ECO:0007669"/>
    <property type="project" value="TreeGrafter"/>
</dbReference>
<feature type="region of interest" description="Disordered" evidence="2">
    <location>
        <begin position="392"/>
        <end position="413"/>
    </location>
</feature>
<dbReference type="GO" id="GO:0005814">
    <property type="term" value="C:centriole"/>
    <property type="evidence" value="ECO:0007669"/>
    <property type="project" value="TreeGrafter"/>
</dbReference>
<dbReference type="PANTHER" id="PTHR44414:SF1">
    <property type="entry name" value="PROTEIN NEDD1"/>
    <property type="match status" value="1"/>
</dbReference>
<feature type="compositionally biased region" description="Polar residues" evidence="2">
    <location>
        <begin position="393"/>
        <end position="403"/>
    </location>
</feature>
<dbReference type="InterPro" id="IPR036322">
    <property type="entry name" value="WD40_repeat_dom_sf"/>
</dbReference>
<dbReference type="GO" id="GO:0043015">
    <property type="term" value="F:gamma-tubulin binding"/>
    <property type="evidence" value="ECO:0007669"/>
    <property type="project" value="TreeGrafter"/>
</dbReference>
<evidence type="ECO:0000256" key="2">
    <source>
        <dbReference type="SAM" id="MobiDB-lite"/>
    </source>
</evidence>
<organism evidence="3 4">
    <name type="scientific">Chironomus riparius</name>
    <dbReference type="NCBI Taxonomy" id="315576"/>
    <lineage>
        <taxon>Eukaryota</taxon>
        <taxon>Metazoa</taxon>
        <taxon>Ecdysozoa</taxon>
        <taxon>Arthropoda</taxon>
        <taxon>Hexapoda</taxon>
        <taxon>Insecta</taxon>
        <taxon>Pterygota</taxon>
        <taxon>Neoptera</taxon>
        <taxon>Endopterygota</taxon>
        <taxon>Diptera</taxon>
        <taxon>Nematocera</taxon>
        <taxon>Chironomoidea</taxon>
        <taxon>Chironomidae</taxon>
        <taxon>Chironominae</taxon>
        <taxon>Chironomus</taxon>
    </lineage>
</organism>
<evidence type="ECO:0000256" key="1">
    <source>
        <dbReference type="SAM" id="Coils"/>
    </source>
</evidence>
<dbReference type="AlphaFoldDB" id="A0A9N9RHQ4"/>
<dbReference type="InterPro" id="IPR052818">
    <property type="entry name" value="NEDD1_Spindle_Assembly"/>
</dbReference>
<feature type="coiled-coil region" evidence="1">
    <location>
        <begin position="553"/>
        <end position="600"/>
    </location>
</feature>
<dbReference type="GO" id="GO:0000922">
    <property type="term" value="C:spindle pole"/>
    <property type="evidence" value="ECO:0007669"/>
    <property type="project" value="TreeGrafter"/>
</dbReference>
<dbReference type="GO" id="GO:0005813">
    <property type="term" value="C:centrosome"/>
    <property type="evidence" value="ECO:0007669"/>
    <property type="project" value="TreeGrafter"/>
</dbReference>
<reference evidence="3" key="2">
    <citation type="submission" date="2022-10" db="EMBL/GenBank/DDBJ databases">
        <authorList>
            <consortium name="ENA_rothamsted_submissions"/>
            <consortium name="culmorum"/>
            <person name="King R."/>
        </authorList>
    </citation>
    <scope>NUCLEOTIDE SEQUENCE</scope>
</reference>
<dbReference type="GO" id="GO:0036064">
    <property type="term" value="C:ciliary basal body"/>
    <property type="evidence" value="ECO:0007669"/>
    <property type="project" value="TreeGrafter"/>
</dbReference>
<evidence type="ECO:0000313" key="3">
    <source>
        <dbReference type="EMBL" id="CAG9797268.1"/>
    </source>
</evidence>
<dbReference type="InterPro" id="IPR015943">
    <property type="entry name" value="WD40/YVTN_repeat-like_dom_sf"/>
</dbReference>
<accession>A0A9N9RHQ4</accession>
<reference evidence="3" key="1">
    <citation type="submission" date="2022-01" db="EMBL/GenBank/DDBJ databases">
        <authorList>
            <person name="King R."/>
        </authorList>
    </citation>
    <scope>NUCLEOTIDE SEQUENCE</scope>
</reference>
<keyword evidence="4" id="KW-1185">Reference proteome</keyword>
<dbReference type="GO" id="GO:0007020">
    <property type="term" value="P:microtubule nucleation"/>
    <property type="evidence" value="ECO:0007669"/>
    <property type="project" value="TreeGrafter"/>
</dbReference>
<dbReference type="SUPFAM" id="SSF50978">
    <property type="entry name" value="WD40 repeat-like"/>
    <property type="match status" value="1"/>
</dbReference>
<name>A0A9N9RHQ4_9DIPT</name>
<keyword evidence="1" id="KW-0175">Coiled coil</keyword>
<evidence type="ECO:0000313" key="4">
    <source>
        <dbReference type="Proteomes" id="UP001153620"/>
    </source>
</evidence>
<dbReference type="Gene3D" id="2.130.10.10">
    <property type="entry name" value="YVTN repeat-like/Quinoprotein amine dehydrogenase"/>
    <property type="match status" value="1"/>
</dbReference>
<dbReference type="Proteomes" id="UP001153620">
    <property type="component" value="Chromosome 1"/>
</dbReference>
<dbReference type="SMART" id="SM00320">
    <property type="entry name" value="WD40"/>
    <property type="match status" value="3"/>
</dbReference>
<dbReference type="OrthoDB" id="1602884at2759"/>
<dbReference type="EMBL" id="OU895877">
    <property type="protein sequence ID" value="CAG9797268.1"/>
    <property type="molecule type" value="Genomic_DNA"/>
</dbReference>